<evidence type="ECO:0000313" key="3">
    <source>
        <dbReference type="EMBL" id="MET3574628.1"/>
    </source>
</evidence>
<dbReference type="InterPro" id="IPR029016">
    <property type="entry name" value="GAF-like_dom_sf"/>
</dbReference>
<feature type="transmembrane region" description="Helical" evidence="1">
    <location>
        <begin position="181"/>
        <end position="198"/>
    </location>
</feature>
<dbReference type="SUPFAM" id="SSF55073">
    <property type="entry name" value="Nucleotide cyclase"/>
    <property type="match status" value="1"/>
</dbReference>
<dbReference type="PROSITE" id="PS50887">
    <property type="entry name" value="GGDEF"/>
    <property type="match status" value="1"/>
</dbReference>
<dbReference type="NCBIfam" id="TIGR00254">
    <property type="entry name" value="GGDEF"/>
    <property type="match status" value="1"/>
</dbReference>
<keyword evidence="1" id="KW-1133">Transmembrane helix</keyword>
<dbReference type="InterPro" id="IPR029787">
    <property type="entry name" value="Nucleotide_cyclase"/>
</dbReference>
<feature type="domain" description="GGDEF" evidence="2">
    <location>
        <begin position="426"/>
        <end position="565"/>
    </location>
</feature>
<feature type="transmembrane region" description="Helical" evidence="1">
    <location>
        <begin position="73"/>
        <end position="95"/>
    </location>
</feature>
<dbReference type="InterPro" id="IPR043128">
    <property type="entry name" value="Rev_trsase/Diguanyl_cyclase"/>
</dbReference>
<reference evidence="3 4" key="1">
    <citation type="submission" date="2024-06" db="EMBL/GenBank/DDBJ databases">
        <title>Genomic Encyclopedia of Type Strains, Phase IV (KMG-IV): sequencing the most valuable type-strain genomes for metagenomic binning, comparative biology and taxonomic classification.</title>
        <authorList>
            <person name="Goeker M."/>
        </authorList>
    </citation>
    <scope>NUCLEOTIDE SEQUENCE [LARGE SCALE GENOMIC DNA]</scope>
    <source>
        <strain evidence="3 4">DSM 26128</strain>
    </source>
</reference>
<feature type="transmembrane region" description="Helical" evidence="1">
    <location>
        <begin position="107"/>
        <end position="125"/>
    </location>
</feature>
<comment type="caution">
    <text evidence="3">The sequence shown here is derived from an EMBL/GenBank/DDBJ whole genome shotgun (WGS) entry which is preliminary data.</text>
</comment>
<keyword evidence="1" id="KW-0812">Transmembrane</keyword>
<dbReference type="EMBL" id="JBEPLW010000002">
    <property type="protein sequence ID" value="MET3574628.1"/>
    <property type="molecule type" value="Genomic_DNA"/>
</dbReference>
<dbReference type="Pfam" id="PF00990">
    <property type="entry name" value="GGDEF"/>
    <property type="match status" value="1"/>
</dbReference>
<dbReference type="CDD" id="cd01949">
    <property type="entry name" value="GGDEF"/>
    <property type="match status" value="1"/>
</dbReference>
<name>A0ABV2G8L5_9BACL</name>
<dbReference type="SUPFAM" id="SSF55781">
    <property type="entry name" value="GAF domain-like"/>
    <property type="match status" value="1"/>
</dbReference>
<dbReference type="PANTHER" id="PTHR45138:SF9">
    <property type="entry name" value="DIGUANYLATE CYCLASE DGCM-RELATED"/>
    <property type="match status" value="1"/>
</dbReference>
<feature type="transmembrane region" description="Helical" evidence="1">
    <location>
        <begin position="137"/>
        <end position="161"/>
    </location>
</feature>
<dbReference type="SMART" id="SM00267">
    <property type="entry name" value="GGDEF"/>
    <property type="match status" value="1"/>
</dbReference>
<sequence>MIDPKRRMKTAIFIIWLLVVPAGFAWLVVNRPVLSPDWPEFIAITVLAMAAVYFPVIRNGIPLLLAGWLTIPMFFGHGVLAEAAIMQAALLAAIPLNRSAPDPVHRFFFNSLMFFLLSIASAGAFRLAGGEIGTTGLFTLILPAVAYTAVHAAGNTVLLHVYQYLSGIRLPLWSQVNRQDALTALAVFPLALAHYYLYEQIGHWSLPLLAVPFFAVTLLVRLYDASERVNTMLMKTVSLGHELSGKLTQPEVLDLFAERVSALLPVDYLYIFDVRNGRVEPLKVKEEGRFVDIRLQKDVPEEGIGGMIYRSEKGRMFGSQSEWSVYANDYYPEEAESLIGVHIVRNKKVEGILGVMSKRKNAYEEYQLRILELLGSYLAVALDKARHVQQTVKESERCGLTGLYNYRYMEKAIRQHVEQVNSGELGRMSLLMLDIDHFKHVNDSYGHQAGNEILVEFAGLIGRAADPVWTVARYGGEEFVMLMPDLPKDEAFNYAEELRRAVGSHPFCIRGEDGEDIRIPVTVSIGISAAPDDGEDPMSIVRNADRALYTGAKQEGRNKVAVYTG</sequence>
<proteinExistence type="predicted"/>
<dbReference type="PANTHER" id="PTHR45138">
    <property type="entry name" value="REGULATORY COMPONENTS OF SENSORY TRANSDUCTION SYSTEM"/>
    <property type="match status" value="1"/>
</dbReference>
<dbReference type="InterPro" id="IPR000160">
    <property type="entry name" value="GGDEF_dom"/>
</dbReference>
<evidence type="ECO:0000313" key="4">
    <source>
        <dbReference type="Proteomes" id="UP001549099"/>
    </source>
</evidence>
<feature type="transmembrane region" description="Helical" evidence="1">
    <location>
        <begin position="205"/>
        <end position="223"/>
    </location>
</feature>
<organism evidence="3 4">
    <name type="scientific">Bhargavaea ullalensis</name>
    <dbReference type="NCBI Taxonomy" id="1265685"/>
    <lineage>
        <taxon>Bacteria</taxon>
        <taxon>Bacillati</taxon>
        <taxon>Bacillota</taxon>
        <taxon>Bacilli</taxon>
        <taxon>Bacillales</taxon>
        <taxon>Caryophanaceae</taxon>
        <taxon>Bhargavaea</taxon>
    </lineage>
</organism>
<keyword evidence="4" id="KW-1185">Reference proteome</keyword>
<evidence type="ECO:0000256" key="1">
    <source>
        <dbReference type="SAM" id="Phobius"/>
    </source>
</evidence>
<gene>
    <name evidence="3" type="ORF">ABID49_000510</name>
</gene>
<feature type="transmembrane region" description="Helical" evidence="1">
    <location>
        <begin position="12"/>
        <end position="29"/>
    </location>
</feature>
<dbReference type="Proteomes" id="UP001549099">
    <property type="component" value="Unassembled WGS sequence"/>
</dbReference>
<dbReference type="Gene3D" id="3.30.450.40">
    <property type="match status" value="1"/>
</dbReference>
<feature type="transmembrane region" description="Helical" evidence="1">
    <location>
        <begin position="41"/>
        <end position="61"/>
    </location>
</feature>
<evidence type="ECO:0000259" key="2">
    <source>
        <dbReference type="PROSITE" id="PS50887"/>
    </source>
</evidence>
<dbReference type="RefSeq" id="WP_354195007.1">
    <property type="nucleotide sequence ID" value="NZ_JBEPLW010000002.1"/>
</dbReference>
<protein>
    <submittedName>
        <fullName evidence="3">Diguanylate cyclase (GGDEF)-like protein</fullName>
    </submittedName>
</protein>
<accession>A0ABV2G8L5</accession>
<keyword evidence="1" id="KW-0472">Membrane</keyword>
<dbReference type="Gene3D" id="3.30.70.270">
    <property type="match status" value="1"/>
</dbReference>
<dbReference type="InterPro" id="IPR050469">
    <property type="entry name" value="Diguanylate_Cyclase"/>
</dbReference>